<dbReference type="OrthoDB" id="1366754at2759"/>
<evidence type="ECO:0000313" key="9">
    <source>
        <dbReference type="Proteomes" id="UP000276133"/>
    </source>
</evidence>
<dbReference type="PANTHER" id="PTHR46549">
    <property type="entry name" value="MACPF DOMAIN-CONTAINING PROTEIN"/>
    <property type="match status" value="1"/>
</dbReference>
<comment type="caution">
    <text evidence="8">The sequence shown here is derived from an EMBL/GenBank/DDBJ whole genome shotgun (WGS) entry which is preliminary data.</text>
</comment>
<dbReference type="Pfam" id="PF12947">
    <property type="entry name" value="EGF_3"/>
    <property type="match status" value="1"/>
</dbReference>
<dbReference type="CDD" id="cd00054">
    <property type="entry name" value="EGF_CA"/>
    <property type="match status" value="1"/>
</dbReference>
<dbReference type="InterPro" id="IPR006212">
    <property type="entry name" value="Furin_repeat"/>
</dbReference>
<dbReference type="PROSITE" id="PS01187">
    <property type="entry name" value="EGF_CA"/>
    <property type="match status" value="1"/>
</dbReference>
<dbReference type="PANTHER" id="PTHR46549:SF1">
    <property type="entry name" value="MACPF DOMAIN-CONTAINING PROTEIN"/>
    <property type="match status" value="1"/>
</dbReference>
<evidence type="ECO:0000256" key="4">
    <source>
        <dbReference type="ARBA" id="ARBA00022737"/>
    </source>
</evidence>
<dbReference type="FunFam" id="2.10.25.10:FF:000038">
    <property type="entry name" value="Fibrillin 2"/>
    <property type="match status" value="1"/>
</dbReference>
<proteinExistence type="inferred from homology"/>
<dbReference type="InterPro" id="IPR009030">
    <property type="entry name" value="Growth_fac_rcpt_cys_sf"/>
</dbReference>
<dbReference type="SMART" id="SM00179">
    <property type="entry name" value="EGF_CA"/>
    <property type="match status" value="1"/>
</dbReference>
<keyword evidence="9" id="KW-1185">Reference proteome</keyword>
<dbReference type="InterPro" id="IPR000742">
    <property type="entry name" value="EGF"/>
</dbReference>
<dbReference type="CDD" id="cd00064">
    <property type="entry name" value="FU"/>
    <property type="match status" value="1"/>
</dbReference>
<dbReference type="AlphaFoldDB" id="A0A3M7RWJ1"/>
<accession>A0A3M7RWJ1</accession>
<dbReference type="InterPro" id="IPR024731">
    <property type="entry name" value="NELL2-like_EGF"/>
</dbReference>
<evidence type="ECO:0000256" key="1">
    <source>
        <dbReference type="ARBA" id="ARBA00005897"/>
    </source>
</evidence>
<evidence type="ECO:0000256" key="5">
    <source>
        <dbReference type="ARBA" id="ARBA00023157"/>
    </source>
</evidence>
<dbReference type="InterPro" id="IPR000152">
    <property type="entry name" value="EGF-type_Asp/Asn_hydroxyl_site"/>
</dbReference>
<dbReference type="GO" id="GO:0005509">
    <property type="term" value="F:calcium ion binding"/>
    <property type="evidence" value="ECO:0007669"/>
    <property type="project" value="InterPro"/>
</dbReference>
<dbReference type="InterPro" id="IPR018097">
    <property type="entry name" value="EGF_Ca-bd_CS"/>
</dbReference>
<evidence type="ECO:0000256" key="6">
    <source>
        <dbReference type="PROSITE-ProRule" id="PRU00076"/>
    </source>
</evidence>
<evidence type="ECO:0000256" key="2">
    <source>
        <dbReference type="ARBA" id="ARBA00022536"/>
    </source>
</evidence>
<dbReference type="InterPro" id="IPR001881">
    <property type="entry name" value="EGF-like_Ca-bd_dom"/>
</dbReference>
<dbReference type="STRING" id="10195.A0A3M7RWJ1"/>
<keyword evidence="3" id="KW-0732">Signal</keyword>
<dbReference type="SMART" id="SM00181">
    <property type="entry name" value="EGF"/>
    <property type="match status" value="2"/>
</dbReference>
<sequence length="718" mass="82774">MSNHRSGKKEEMISWSGILKLMIKSKILVIEKNRDWCNILRLHKKDLFKVKKSEYASTYISVKGGSQEVAAIVANLNQPDFSDTFIGWLKTVHKYPRAFDFKYEPIVSVLNINVPMLFGHMGDKERKICADYAKKHCKFGFTIEEFETKWKNKLDALKFAITVYLKEPTGLTWTKFFIKKGTSECRFNILNYISPTSDHVMNEGKEFLLTMNLNEDESTESNSSLPKNEFLFRKNDEINFMKRNEFWLAKKKSHIYTYQSARLVNEPFKSVHKNYINILGLVLEYNENDSTVSVANLNQVLDEYSTKTNCLFKVKALRLNHSLLSPFISLDIKSISSHSFSRDKRQSNVKRCKRMHKSLQISMNNVKNMNPFWIRLWNKVIGVVDYLDPIQLVKKIWDLKYAVLPCELKWSNNLMMVLERTEQQGKCLKFTAASQGEIFVLMATTPSDQNTWYMFQITTKGVVFYRKGKAVLLNEDSAAGTTGNGDIYQNFFICLNYESRGDLFGLYVQYGIQIDSDETSHLYLSYFDADPMEPAYYSFGSRSADVQVLNARLEKFKEREQIRLRCQKSSTLNRAIDAVCDYKCHAACDGCHEPYRVEACKKCSSAAIKVNGSSLLCVEKCPAGYEPDFDDDKLCKDANECLNENECQKNALCFNTEGSYKCVCKDGYIGNGIFCEEEITKIFLRVIKILGEYIQIFVLCSKIHNAAMKGSKTYIFIY</sequence>
<evidence type="ECO:0000313" key="8">
    <source>
        <dbReference type="EMBL" id="RNA27933.1"/>
    </source>
</evidence>
<comment type="caution">
    <text evidence="6">Lacks conserved residue(s) required for the propagation of feature annotation.</text>
</comment>
<evidence type="ECO:0000256" key="3">
    <source>
        <dbReference type="ARBA" id="ARBA00022729"/>
    </source>
</evidence>
<keyword evidence="4" id="KW-0677">Repeat</keyword>
<organism evidence="8 9">
    <name type="scientific">Brachionus plicatilis</name>
    <name type="common">Marine rotifer</name>
    <name type="synonym">Brachionus muelleri</name>
    <dbReference type="NCBI Taxonomy" id="10195"/>
    <lineage>
        <taxon>Eukaryota</taxon>
        <taxon>Metazoa</taxon>
        <taxon>Spiralia</taxon>
        <taxon>Gnathifera</taxon>
        <taxon>Rotifera</taxon>
        <taxon>Eurotatoria</taxon>
        <taxon>Monogononta</taxon>
        <taxon>Pseudotrocha</taxon>
        <taxon>Ploima</taxon>
        <taxon>Brachionidae</taxon>
        <taxon>Brachionus</taxon>
    </lineage>
</organism>
<protein>
    <recommendedName>
        <fullName evidence="7">EGF-like domain-containing protein</fullName>
    </recommendedName>
</protein>
<feature type="domain" description="EGF-like" evidence="7">
    <location>
        <begin position="637"/>
        <end position="676"/>
    </location>
</feature>
<name>A0A3M7RWJ1_BRAPC</name>
<dbReference type="Gene3D" id="2.10.25.10">
    <property type="entry name" value="Laminin"/>
    <property type="match status" value="1"/>
</dbReference>
<reference evidence="8 9" key="1">
    <citation type="journal article" date="2018" name="Sci. Rep.">
        <title>Genomic signatures of local adaptation to the degree of environmental predictability in rotifers.</title>
        <authorList>
            <person name="Franch-Gras L."/>
            <person name="Hahn C."/>
            <person name="Garcia-Roger E.M."/>
            <person name="Carmona M.J."/>
            <person name="Serra M."/>
            <person name="Gomez A."/>
        </authorList>
    </citation>
    <scope>NUCLEOTIDE SEQUENCE [LARGE SCALE GENOMIC DNA]</scope>
    <source>
        <strain evidence="8">HYR1</strain>
    </source>
</reference>
<gene>
    <name evidence="8" type="ORF">BpHYR1_013493</name>
</gene>
<dbReference type="SUPFAM" id="SSF57184">
    <property type="entry name" value="Growth factor receptor domain"/>
    <property type="match status" value="1"/>
</dbReference>
<dbReference type="EMBL" id="REGN01002472">
    <property type="protein sequence ID" value="RNA27933.1"/>
    <property type="molecule type" value="Genomic_DNA"/>
</dbReference>
<evidence type="ECO:0000259" key="7">
    <source>
        <dbReference type="PROSITE" id="PS50026"/>
    </source>
</evidence>
<keyword evidence="2 6" id="KW-0245">EGF-like domain</keyword>
<keyword evidence="5" id="KW-1015">Disulfide bond</keyword>
<dbReference type="PROSITE" id="PS01186">
    <property type="entry name" value="EGF_2"/>
    <property type="match status" value="1"/>
</dbReference>
<dbReference type="PROSITE" id="PS00010">
    <property type="entry name" value="ASX_HYDROXYL"/>
    <property type="match status" value="1"/>
</dbReference>
<dbReference type="PROSITE" id="PS50026">
    <property type="entry name" value="EGF_3"/>
    <property type="match status" value="1"/>
</dbReference>
<comment type="similarity">
    <text evidence="1">Belongs to the CRELD family.</text>
</comment>
<dbReference type="Proteomes" id="UP000276133">
    <property type="component" value="Unassembled WGS sequence"/>
</dbReference>